<feature type="signal peptide" evidence="1">
    <location>
        <begin position="1"/>
        <end position="18"/>
    </location>
</feature>
<feature type="chain" id="PRO_5017705323" evidence="1">
    <location>
        <begin position="19"/>
        <end position="290"/>
    </location>
</feature>
<dbReference type="EMBL" id="QVID01000002">
    <property type="protein sequence ID" value="RFN58199.1"/>
    <property type="molecule type" value="Genomic_DNA"/>
</dbReference>
<protein>
    <submittedName>
        <fullName evidence="2">Uncharacterized protein</fullName>
    </submittedName>
</protein>
<name>A0A3E1Q7T8_9FLAO</name>
<evidence type="ECO:0000256" key="1">
    <source>
        <dbReference type="SAM" id="SignalP"/>
    </source>
</evidence>
<keyword evidence="1" id="KW-0732">Signal</keyword>
<dbReference type="OrthoDB" id="6654917at2"/>
<reference evidence="2 3" key="1">
    <citation type="journal article" date="2007" name="Int. J. Syst. Evol. Microbiol.">
        <title>Marixanthomonas ophiurae gen. nov., sp. nov., a marine bacterium of the family Flavobacteriaceae isolated from a deep-sea brittle star.</title>
        <authorList>
            <person name="Romanenko L.A."/>
            <person name="Uchino M."/>
            <person name="Frolova G.M."/>
            <person name="Mikhailov V.V."/>
        </authorList>
    </citation>
    <scope>NUCLEOTIDE SEQUENCE [LARGE SCALE GENOMIC DNA]</scope>
    <source>
        <strain evidence="2 3">KMM 3046</strain>
    </source>
</reference>
<keyword evidence="3" id="KW-1185">Reference proteome</keyword>
<evidence type="ECO:0000313" key="3">
    <source>
        <dbReference type="Proteomes" id="UP000261082"/>
    </source>
</evidence>
<comment type="caution">
    <text evidence="2">The sequence shown here is derived from an EMBL/GenBank/DDBJ whole genome shotgun (WGS) entry which is preliminary data.</text>
</comment>
<sequence length="290" mass="32908">MKKLLLIICVLFSGSIFAQGISEEDIIGVYHLKSNDPMGGNTLVFSSNHTYAIAYFGGIQKGTWELKNGKLKVTKTVEPQFALYGRKITALDNKTQVKISTRSENRLLVGFNAKNPTFLKRLFNPNSNCYITPYVINQKGPIHQFNLALLEEFPGYRSKGTENQARVFQFKNPKSYNDLIVVNLPSEYTTESNIPITFKDGLLYAGSFSEGMKKKPLQSLNEEDTMYIKKYSSESLLPQKLQYGDEFFPYSENPTPEELKPYKRIAILKNSKERITIEQGSIFTASCENN</sequence>
<gene>
    <name evidence="2" type="ORF">DZ858_13280</name>
</gene>
<evidence type="ECO:0000313" key="2">
    <source>
        <dbReference type="EMBL" id="RFN58199.1"/>
    </source>
</evidence>
<proteinExistence type="predicted"/>
<dbReference type="Proteomes" id="UP000261082">
    <property type="component" value="Unassembled WGS sequence"/>
</dbReference>
<accession>A0A3E1Q7T8</accession>
<dbReference type="AlphaFoldDB" id="A0A3E1Q7T8"/>
<organism evidence="2 3">
    <name type="scientific">Marixanthomonas ophiurae</name>
    <dbReference type="NCBI Taxonomy" id="387659"/>
    <lineage>
        <taxon>Bacteria</taxon>
        <taxon>Pseudomonadati</taxon>
        <taxon>Bacteroidota</taxon>
        <taxon>Flavobacteriia</taxon>
        <taxon>Flavobacteriales</taxon>
        <taxon>Flavobacteriaceae</taxon>
        <taxon>Marixanthomonas</taxon>
    </lineage>
</organism>
<dbReference type="RefSeq" id="WP_117160147.1">
    <property type="nucleotide sequence ID" value="NZ_QVID01000002.1"/>
</dbReference>